<sequence>VKCDVFDGVFGITRSIYRDGVSVRTQGHSVCMGTNTYSVVMLTNIHRMGVRSGGAGHLIVS</sequence>
<proteinExistence type="predicted"/>
<dbReference type="Proteomes" id="UP001237784">
    <property type="component" value="Unassembled WGS sequence"/>
</dbReference>
<protein>
    <submittedName>
        <fullName evidence="1">Uncharacterized protein</fullName>
    </submittedName>
</protein>
<dbReference type="AlphaFoldDB" id="A0AAW6Y5P1"/>
<organism evidence="1 2">
    <name type="scientific">Gardnerella vaginalis</name>
    <dbReference type="NCBI Taxonomy" id="2702"/>
    <lineage>
        <taxon>Bacteria</taxon>
        <taxon>Bacillati</taxon>
        <taxon>Actinomycetota</taxon>
        <taxon>Actinomycetes</taxon>
        <taxon>Bifidobacteriales</taxon>
        <taxon>Bifidobacteriaceae</taxon>
        <taxon>Gardnerella</taxon>
    </lineage>
</organism>
<accession>A0AAW6Y5P1</accession>
<evidence type="ECO:0000313" key="1">
    <source>
        <dbReference type="EMBL" id="MDK7064415.1"/>
    </source>
</evidence>
<dbReference type="EMBL" id="JASOME010000223">
    <property type="protein sequence ID" value="MDK7064415.1"/>
    <property type="molecule type" value="Genomic_DNA"/>
</dbReference>
<reference evidence="1" key="1">
    <citation type="submission" date="2023-05" db="EMBL/GenBank/DDBJ databases">
        <title>Cataloging the Phylogenetic Diversity of Human Bladder Bacteria.</title>
        <authorList>
            <person name="Du J."/>
        </authorList>
    </citation>
    <scope>NUCLEOTIDE SEQUENCE</scope>
    <source>
        <strain evidence="1">UMB6789</strain>
    </source>
</reference>
<comment type="caution">
    <text evidence="1">The sequence shown here is derived from an EMBL/GenBank/DDBJ whole genome shotgun (WGS) entry which is preliminary data.</text>
</comment>
<gene>
    <name evidence="1" type="ORF">QP372_07890</name>
</gene>
<name>A0AAW6Y5P1_GARVA</name>
<feature type="non-terminal residue" evidence="1">
    <location>
        <position position="1"/>
    </location>
</feature>
<evidence type="ECO:0000313" key="2">
    <source>
        <dbReference type="Proteomes" id="UP001237784"/>
    </source>
</evidence>